<reference evidence="2 3" key="1">
    <citation type="submission" date="2011-03" db="EMBL/GenBank/DDBJ databases">
        <authorList>
            <person name="Weinstock G."/>
            <person name="Sodergren E."/>
            <person name="Clifton S."/>
            <person name="Fulton L."/>
            <person name="Fulton B."/>
            <person name="Courtney L."/>
            <person name="Fronick C."/>
            <person name="Harrison M."/>
            <person name="Strong C."/>
            <person name="Farmer C."/>
            <person name="Delahaunty K."/>
            <person name="Markovic C."/>
            <person name="Hall O."/>
            <person name="Minx P."/>
            <person name="Tomlinson C."/>
            <person name="Mitreva M."/>
            <person name="Hou S."/>
            <person name="Chen J."/>
            <person name="Wollam A."/>
            <person name="Pepin K.H."/>
            <person name="Johnson M."/>
            <person name="Bhonagiri V."/>
            <person name="Zhang X."/>
            <person name="Suruliraj S."/>
            <person name="Warren W."/>
            <person name="Chinwalla A."/>
            <person name="Mardis E.R."/>
            <person name="Wilson R.K."/>
        </authorList>
    </citation>
    <scope>NUCLEOTIDE SEQUENCE [LARGE SCALE GENOMIC DNA]</scope>
    <source>
        <strain evidence="2 3">YIT 11840</strain>
    </source>
</reference>
<dbReference type="AlphaFoldDB" id="G5SL85"/>
<keyword evidence="1" id="KW-0812">Transmembrane</keyword>
<sequence>MNNVLPRLRIGQPFLLVGYGFVVLLRGVYIRSGWSWTHIRSYQSIA</sequence>
<keyword evidence="1" id="KW-0472">Membrane</keyword>
<gene>
    <name evidence="2" type="ORF">HMPREF9441_00102</name>
</gene>
<keyword evidence="3" id="KW-1185">Reference proteome</keyword>
<accession>G5SL85</accession>
<comment type="caution">
    <text evidence="2">The sequence shown here is derived from an EMBL/GenBank/DDBJ whole genome shotgun (WGS) entry which is preliminary data.</text>
</comment>
<keyword evidence="1" id="KW-1133">Transmembrane helix</keyword>
<protein>
    <submittedName>
        <fullName evidence="2">Uncharacterized protein</fullName>
    </submittedName>
</protein>
<feature type="transmembrane region" description="Helical" evidence="1">
    <location>
        <begin position="12"/>
        <end position="30"/>
    </location>
</feature>
<dbReference type="HOGENOM" id="CLU_3186780_0_0_10"/>
<evidence type="ECO:0000256" key="1">
    <source>
        <dbReference type="SAM" id="Phobius"/>
    </source>
</evidence>
<organism evidence="2 3">
    <name type="scientific">Paraprevotella clara YIT 11840</name>
    <dbReference type="NCBI Taxonomy" id="762968"/>
    <lineage>
        <taxon>Bacteria</taxon>
        <taxon>Pseudomonadati</taxon>
        <taxon>Bacteroidota</taxon>
        <taxon>Bacteroidia</taxon>
        <taxon>Bacteroidales</taxon>
        <taxon>Prevotellaceae</taxon>
        <taxon>Paraprevotella</taxon>
    </lineage>
</organism>
<name>G5SL85_9BACT</name>
<dbReference type="EMBL" id="AFFY01000001">
    <property type="protein sequence ID" value="EHH02090.1"/>
    <property type="molecule type" value="Genomic_DNA"/>
</dbReference>
<evidence type="ECO:0000313" key="2">
    <source>
        <dbReference type="EMBL" id="EHH02090.1"/>
    </source>
</evidence>
<dbReference type="Proteomes" id="UP000003598">
    <property type="component" value="Unassembled WGS sequence"/>
</dbReference>
<proteinExistence type="predicted"/>
<evidence type="ECO:0000313" key="3">
    <source>
        <dbReference type="Proteomes" id="UP000003598"/>
    </source>
</evidence>